<evidence type="ECO:0000256" key="3">
    <source>
        <dbReference type="ARBA" id="ARBA00023136"/>
    </source>
</evidence>
<dbReference type="EMBL" id="JACSQV010000018">
    <property type="protein sequence ID" value="MBD7919995.1"/>
    <property type="molecule type" value="Genomic_DNA"/>
</dbReference>
<keyword evidence="3" id="KW-0472">Membrane</keyword>
<keyword evidence="8" id="KW-1185">Reference proteome</keyword>
<organism evidence="7 8">
    <name type="scientific">Cellulomonas avistercoris</name>
    <dbReference type="NCBI Taxonomy" id="2762242"/>
    <lineage>
        <taxon>Bacteria</taxon>
        <taxon>Bacillati</taxon>
        <taxon>Actinomycetota</taxon>
        <taxon>Actinomycetes</taxon>
        <taxon>Micrococcales</taxon>
        <taxon>Cellulomonadaceae</taxon>
        <taxon>Cellulomonas</taxon>
    </lineage>
</organism>
<keyword evidence="5" id="KW-0449">Lipoprotein</keyword>
<protein>
    <submittedName>
        <fullName evidence="7">Carbohydrate ABC transporter substrate-binding protein</fullName>
    </submittedName>
</protein>
<dbReference type="InterPro" id="IPR050490">
    <property type="entry name" value="Bact_solute-bd_prot1"/>
</dbReference>
<evidence type="ECO:0000313" key="7">
    <source>
        <dbReference type="EMBL" id="MBD7919995.1"/>
    </source>
</evidence>
<evidence type="ECO:0000256" key="5">
    <source>
        <dbReference type="ARBA" id="ARBA00023288"/>
    </source>
</evidence>
<dbReference type="InterPro" id="IPR006059">
    <property type="entry name" value="SBP"/>
</dbReference>
<dbReference type="RefSeq" id="WP_191784641.1">
    <property type="nucleotide sequence ID" value="NZ_JACSQV010000018.1"/>
</dbReference>
<dbReference type="PANTHER" id="PTHR43649">
    <property type="entry name" value="ARABINOSE-BINDING PROTEIN-RELATED"/>
    <property type="match status" value="1"/>
</dbReference>
<dbReference type="PANTHER" id="PTHR43649:SF33">
    <property type="entry name" value="POLYGALACTURONAN_RHAMNOGALACTURONAN-BINDING PROTEIN YTCQ"/>
    <property type="match status" value="1"/>
</dbReference>
<keyword evidence="4" id="KW-0564">Palmitate</keyword>
<keyword evidence="2 6" id="KW-0732">Signal</keyword>
<evidence type="ECO:0000256" key="6">
    <source>
        <dbReference type="SAM" id="SignalP"/>
    </source>
</evidence>
<feature type="chain" id="PRO_5046580705" evidence="6">
    <location>
        <begin position="24"/>
        <end position="445"/>
    </location>
</feature>
<evidence type="ECO:0000256" key="4">
    <source>
        <dbReference type="ARBA" id="ARBA00023139"/>
    </source>
</evidence>
<keyword evidence="1" id="KW-1003">Cell membrane</keyword>
<dbReference type="SUPFAM" id="SSF53850">
    <property type="entry name" value="Periplasmic binding protein-like II"/>
    <property type="match status" value="1"/>
</dbReference>
<dbReference type="Gene3D" id="3.40.190.10">
    <property type="entry name" value="Periplasmic binding protein-like II"/>
    <property type="match status" value="1"/>
</dbReference>
<gene>
    <name evidence="7" type="ORF">H9657_17120</name>
</gene>
<dbReference type="Proteomes" id="UP000604241">
    <property type="component" value="Unassembled WGS sequence"/>
</dbReference>
<sequence length="445" mass="47789">MAGPRRYLSLVAAGLAGALMLSACSGGSDEPAAAPADGEATSLDMWVFAELHADYYEQMAAEWNEQNPDRPVDLDVTVYPYQDMHNKLQLAVNAGSGLPDVVDIEVNKFGNFVSADGRTPLMDLSEAAKPYQDDIVQARLDLYTRAEKVLGFPMHVGAFVTFYNAALLEEAGIDYTTIETWDDFSAAGATYNEATGKAFGIASTTVNFVEPLIVAQLGGNFFDENGDVDVANPDVVKAFEMQKAMLDAGAISTIPGGSPDDEQAFGVINSGDYAAVVYPAWYTSRFVDYMPDLAGDVAIAPAPVVEGSDVATIGGGGTGTAVIESSPKKDFAAEWLAFAKLSPEANVAVWEVLGFDPVNMSVWEDEAVTKDPENKFNKYFRTNLFDVLNEVKDGIGHFDGFANPNLPTLNNLFTTTTLTEVYENGVAPQQALDQAQKDLQNQIGK</sequence>
<evidence type="ECO:0000313" key="8">
    <source>
        <dbReference type="Proteomes" id="UP000604241"/>
    </source>
</evidence>
<name>A0ABR8QHW8_9CELL</name>
<reference evidence="7 8" key="1">
    <citation type="submission" date="2020-08" db="EMBL/GenBank/DDBJ databases">
        <title>A Genomic Blueprint of the Chicken Gut Microbiome.</title>
        <authorList>
            <person name="Gilroy R."/>
            <person name="Ravi A."/>
            <person name="Getino M."/>
            <person name="Pursley I."/>
            <person name="Horton D.L."/>
            <person name="Alikhan N.-F."/>
            <person name="Baker D."/>
            <person name="Gharbi K."/>
            <person name="Hall N."/>
            <person name="Watson M."/>
            <person name="Adriaenssens E.M."/>
            <person name="Foster-Nyarko E."/>
            <person name="Jarju S."/>
            <person name="Secka A."/>
            <person name="Antonio M."/>
            <person name="Oren A."/>
            <person name="Chaudhuri R."/>
            <person name="La Ragione R.M."/>
            <person name="Hildebrand F."/>
            <person name="Pallen M.J."/>
        </authorList>
    </citation>
    <scope>NUCLEOTIDE SEQUENCE [LARGE SCALE GENOMIC DNA]</scope>
    <source>
        <strain evidence="7 8">Sa3CUA2</strain>
    </source>
</reference>
<comment type="caution">
    <text evidence="7">The sequence shown here is derived from an EMBL/GenBank/DDBJ whole genome shotgun (WGS) entry which is preliminary data.</text>
</comment>
<dbReference type="Pfam" id="PF01547">
    <property type="entry name" value="SBP_bac_1"/>
    <property type="match status" value="1"/>
</dbReference>
<proteinExistence type="predicted"/>
<accession>A0ABR8QHW8</accession>
<dbReference type="PROSITE" id="PS51257">
    <property type="entry name" value="PROKAR_LIPOPROTEIN"/>
    <property type="match status" value="1"/>
</dbReference>
<evidence type="ECO:0000256" key="1">
    <source>
        <dbReference type="ARBA" id="ARBA00022475"/>
    </source>
</evidence>
<feature type="signal peptide" evidence="6">
    <location>
        <begin position="1"/>
        <end position="23"/>
    </location>
</feature>
<evidence type="ECO:0000256" key="2">
    <source>
        <dbReference type="ARBA" id="ARBA00022729"/>
    </source>
</evidence>